<sequence length="238" mass="24924">MNNRRTALLASIALTGGAALAATLGPAAHAAAFDPCSAVGQGRLRYGTGTATHLVLAISSDYSSNYVTVTECVKKGRSWTKVAEVPGRAGLNGFAQPGGKREGDGKSPTGSFTFTEAFGMANPGTKLAYRTLRDSGDCWGATPGQSHYNDYYSGTCRPADENLSSLMQLGSYRQAAVIDYNRPKAVPGHGSAIFFHVGGRGPTAGCVAIEEDALRGILRTLAPGDRMVMGPRSELFRS</sequence>
<name>A0A543CLI6_9ACTN</name>
<keyword evidence="2" id="KW-0732">Signal</keyword>
<evidence type="ECO:0000259" key="3">
    <source>
        <dbReference type="Pfam" id="PF03734"/>
    </source>
</evidence>
<dbReference type="InterPro" id="IPR006311">
    <property type="entry name" value="TAT_signal"/>
</dbReference>
<feature type="chain" id="PRO_5021911788" evidence="2">
    <location>
        <begin position="22"/>
        <end position="238"/>
    </location>
</feature>
<gene>
    <name evidence="4" type="ORF">FB559_3578</name>
</gene>
<keyword evidence="5" id="KW-1185">Reference proteome</keyword>
<dbReference type="PROSITE" id="PS51318">
    <property type="entry name" value="TAT"/>
    <property type="match status" value="1"/>
</dbReference>
<evidence type="ECO:0000313" key="5">
    <source>
        <dbReference type="Proteomes" id="UP000316096"/>
    </source>
</evidence>
<accession>A0A543CLI6</accession>
<organism evidence="4 5">
    <name type="scientific">Actinoallomurus bryophytorum</name>
    <dbReference type="NCBI Taxonomy" id="1490222"/>
    <lineage>
        <taxon>Bacteria</taxon>
        <taxon>Bacillati</taxon>
        <taxon>Actinomycetota</taxon>
        <taxon>Actinomycetes</taxon>
        <taxon>Streptosporangiales</taxon>
        <taxon>Thermomonosporaceae</taxon>
        <taxon>Actinoallomurus</taxon>
    </lineage>
</organism>
<dbReference type="RefSeq" id="WP_221640067.1">
    <property type="nucleotide sequence ID" value="NZ_VFOZ01000001.1"/>
</dbReference>
<protein>
    <submittedName>
        <fullName evidence="4">L,D-peptidoglycan transpeptidase YkuD (ErfK/YbiS/YcfS/YnhG family)</fullName>
    </submittedName>
</protein>
<evidence type="ECO:0000256" key="2">
    <source>
        <dbReference type="SAM" id="SignalP"/>
    </source>
</evidence>
<dbReference type="Proteomes" id="UP000316096">
    <property type="component" value="Unassembled WGS sequence"/>
</dbReference>
<comment type="caution">
    <text evidence="4">The sequence shown here is derived from an EMBL/GenBank/DDBJ whole genome shotgun (WGS) entry which is preliminary data.</text>
</comment>
<dbReference type="GO" id="GO:0016740">
    <property type="term" value="F:transferase activity"/>
    <property type="evidence" value="ECO:0007669"/>
    <property type="project" value="InterPro"/>
</dbReference>
<evidence type="ECO:0000313" key="4">
    <source>
        <dbReference type="EMBL" id="TQL97966.1"/>
    </source>
</evidence>
<dbReference type="PANTHER" id="PTHR38589:SF1">
    <property type="entry name" value="BLR0621 PROTEIN"/>
    <property type="match status" value="1"/>
</dbReference>
<feature type="region of interest" description="Disordered" evidence="1">
    <location>
        <begin position="90"/>
        <end position="109"/>
    </location>
</feature>
<feature type="domain" description="L,D-TPase catalytic" evidence="3">
    <location>
        <begin position="94"/>
        <end position="228"/>
    </location>
</feature>
<dbReference type="EMBL" id="VFOZ01000001">
    <property type="protein sequence ID" value="TQL97966.1"/>
    <property type="molecule type" value="Genomic_DNA"/>
</dbReference>
<proteinExistence type="predicted"/>
<evidence type="ECO:0000256" key="1">
    <source>
        <dbReference type="SAM" id="MobiDB-lite"/>
    </source>
</evidence>
<dbReference type="Pfam" id="PF03734">
    <property type="entry name" value="YkuD"/>
    <property type="match status" value="1"/>
</dbReference>
<dbReference type="AlphaFoldDB" id="A0A543CLI6"/>
<dbReference type="InterPro" id="IPR005490">
    <property type="entry name" value="LD_TPept_cat_dom"/>
</dbReference>
<feature type="signal peptide" evidence="2">
    <location>
        <begin position="1"/>
        <end position="21"/>
    </location>
</feature>
<reference evidence="4 5" key="1">
    <citation type="submission" date="2019-06" db="EMBL/GenBank/DDBJ databases">
        <title>Sequencing the genomes of 1000 actinobacteria strains.</title>
        <authorList>
            <person name="Klenk H.-P."/>
        </authorList>
    </citation>
    <scope>NUCLEOTIDE SEQUENCE [LARGE SCALE GENOMIC DNA]</scope>
    <source>
        <strain evidence="4 5">DSM 102200</strain>
    </source>
</reference>
<dbReference type="PANTHER" id="PTHR38589">
    <property type="entry name" value="BLR0621 PROTEIN"/>
    <property type="match status" value="1"/>
</dbReference>